<sequence length="434" mass="49559">MNRCCIPIYRLAAIALFTFAIVFNIVAQNNGLSTATRSFSDRFRTIQAHVDGNDQLPPIISFKSNDRIVISFDELAEEHSNLQYSLIHCNAEWKPDNLVESEFLDGFNYAEVGDFQYSRSTTVHYVNYRIILPNENMMPLVSGNYLLYVYRDDNPETKLLQVRFQVSEQAVGIYGNVETSTDIDHRARHQQLNIEVDGGDDLSLDDLSNRLIVVVQQNARNDNSTTITHPQFITGKRAHYSHLRPLIFPAGNEYRRFETVSTLYPGMNIEQIDFANGIYHMKVHTDSVRATSGYSYDITQKGRFRIREYNSADADTEADYVMTHFELKLPGGMQAPLPIYIDGDLGNRVIGPETQMRYQPSEGVYRTAILLKQGSYNYQYIMPDLMSSATAGIEGDFYQTDNEYTVSVYYRQPGKRYDRLLGTAILKSAVNNNH</sequence>
<organism evidence="1 2">
    <name type="scientific">Muribaculum caecicola</name>
    <dbReference type="NCBI Taxonomy" id="3038144"/>
    <lineage>
        <taxon>Bacteria</taxon>
        <taxon>Pseudomonadati</taxon>
        <taxon>Bacteroidota</taxon>
        <taxon>Bacteroidia</taxon>
        <taxon>Bacteroidales</taxon>
        <taxon>Muribaculaceae</taxon>
        <taxon>Muribaculum</taxon>
    </lineage>
</organism>
<dbReference type="EMBL" id="SSTG01000110">
    <property type="protein sequence ID" value="THG46408.1"/>
    <property type="molecule type" value="Genomic_DNA"/>
</dbReference>
<keyword evidence="2" id="KW-1185">Reference proteome</keyword>
<reference evidence="1" key="1">
    <citation type="submission" date="2019-04" db="EMBL/GenBank/DDBJ databases">
        <title>Microbes associate with the intestines of laboratory mice.</title>
        <authorList>
            <person name="Navarre W."/>
            <person name="Wong E."/>
            <person name="Huang K.C."/>
            <person name="Tropini C."/>
            <person name="Ng K."/>
            <person name="Yu B."/>
        </authorList>
    </citation>
    <scope>NUCLEOTIDE SEQUENCE</scope>
    <source>
        <strain evidence="1">NM86_A22</strain>
    </source>
</reference>
<gene>
    <name evidence="1" type="ORF">E5990_08320</name>
</gene>
<comment type="caution">
    <text evidence="1">The sequence shown here is derived from an EMBL/GenBank/DDBJ whole genome shotgun (WGS) entry which is preliminary data.</text>
</comment>
<proteinExistence type="predicted"/>
<protein>
    <submittedName>
        <fullName evidence="1">DUF5103 domain-containing protein</fullName>
    </submittedName>
</protein>
<accession>A0AC61S454</accession>
<evidence type="ECO:0000313" key="2">
    <source>
        <dbReference type="Proteomes" id="UP000305401"/>
    </source>
</evidence>
<dbReference type="Proteomes" id="UP000305401">
    <property type="component" value="Unassembled WGS sequence"/>
</dbReference>
<evidence type="ECO:0000313" key="1">
    <source>
        <dbReference type="EMBL" id="THG46408.1"/>
    </source>
</evidence>
<name>A0AC61S454_9BACT</name>